<organism evidence="8 9">
    <name type="scientific">Dreissena polymorpha</name>
    <name type="common">Zebra mussel</name>
    <name type="synonym">Mytilus polymorpha</name>
    <dbReference type="NCBI Taxonomy" id="45954"/>
    <lineage>
        <taxon>Eukaryota</taxon>
        <taxon>Metazoa</taxon>
        <taxon>Spiralia</taxon>
        <taxon>Lophotrochozoa</taxon>
        <taxon>Mollusca</taxon>
        <taxon>Bivalvia</taxon>
        <taxon>Autobranchia</taxon>
        <taxon>Heteroconchia</taxon>
        <taxon>Euheterodonta</taxon>
        <taxon>Imparidentia</taxon>
        <taxon>Neoheterodontei</taxon>
        <taxon>Myida</taxon>
        <taxon>Dreissenoidea</taxon>
        <taxon>Dreissenidae</taxon>
        <taxon>Dreissena</taxon>
    </lineage>
</organism>
<evidence type="ECO:0000256" key="3">
    <source>
        <dbReference type="ARBA" id="ARBA00022729"/>
    </source>
</evidence>
<protein>
    <recommendedName>
        <fullName evidence="7">F5/8 type C domain-containing protein</fullName>
    </recommendedName>
</protein>
<dbReference type="Gene3D" id="2.60.120.260">
    <property type="entry name" value="Galactose-binding domain-like"/>
    <property type="match status" value="1"/>
</dbReference>
<name>A0A9D4CCF0_DREPO</name>
<dbReference type="EMBL" id="JAIWYP010000013">
    <property type="protein sequence ID" value="KAH3721616.1"/>
    <property type="molecule type" value="Genomic_DNA"/>
</dbReference>
<keyword evidence="4" id="KW-0325">Glycoprotein</keyword>
<feature type="compositionally biased region" description="Polar residues" evidence="5">
    <location>
        <begin position="179"/>
        <end position="194"/>
    </location>
</feature>
<dbReference type="Pfam" id="PF13330">
    <property type="entry name" value="Mucin2_WxxW"/>
    <property type="match status" value="2"/>
</dbReference>
<proteinExistence type="predicted"/>
<keyword evidence="3" id="KW-0732">Signal</keyword>
<dbReference type="SUPFAM" id="SSF49785">
    <property type="entry name" value="Galactose-binding domain-like"/>
    <property type="match status" value="1"/>
</dbReference>
<dbReference type="InterPro" id="IPR000421">
    <property type="entry name" value="FA58C"/>
</dbReference>
<reference evidence="8" key="1">
    <citation type="journal article" date="2019" name="bioRxiv">
        <title>The Genome of the Zebra Mussel, Dreissena polymorpha: A Resource for Invasive Species Research.</title>
        <authorList>
            <person name="McCartney M.A."/>
            <person name="Auch B."/>
            <person name="Kono T."/>
            <person name="Mallez S."/>
            <person name="Zhang Y."/>
            <person name="Obille A."/>
            <person name="Becker A."/>
            <person name="Abrahante J.E."/>
            <person name="Garbe J."/>
            <person name="Badalamenti J.P."/>
            <person name="Herman A."/>
            <person name="Mangelson H."/>
            <person name="Liachko I."/>
            <person name="Sullivan S."/>
            <person name="Sone E.D."/>
            <person name="Koren S."/>
            <person name="Silverstein K.A.T."/>
            <person name="Beckman K.B."/>
            <person name="Gohl D.M."/>
        </authorList>
    </citation>
    <scope>NUCLEOTIDE SEQUENCE</scope>
    <source>
        <strain evidence="8">Duluth1</strain>
        <tissue evidence="8">Whole animal</tissue>
    </source>
</reference>
<evidence type="ECO:0000256" key="4">
    <source>
        <dbReference type="ARBA" id="ARBA00023180"/>
    </source>
</evidence>
<keyword evidence="2" id="KW-0964">Secreted</keyword>
<keyword evidence="9" id="KW-1185">Reference proteome</keyword>
<keyword evidence="6" id="KW-0812">Transmembrane</keyword>
<dbReference type="Pfam" id="PF00754">
    <property type="entry name" value="F5_F8_type_C"/>
    <property type="match status" value="1"/>
</dbReference>
<evidence type="ECO:0000256" key="2">
    <source>
        <dbReference type="ARBA" id="ARBA00022525"/>
    </source>
</evidence>
<dbReference type="PROSITE" id="PS50022">
    <property type="entry name" value="FA58C_3"/>
    <property type="match status" value="1"/>
</dbReference>
<evidence type="ECO:0000256" key="5">
    <source>
        <dbReference type="SAM" id="MobiDB-lite"/>
    </source>
</evidence>
<dbReference type="SMART" id="SM00231">
    <property type="entry name" value="FA58C"/>
    <property type="match status" value="1"/>
</dbReference>
<keyword evidence="6" id="KW-1133">Transmembrane helix</keyword>
<reference evidence="8" key="2">
    <citation type="submission" date="2020-11" db="EMBL/GenBank/DDBJ databases">
        <authorList>
            <person name="McCartney M.A."/>
            <person name="Auch B."/>
            <person name="Kono T."/>
            <person name="Mallez S."/>
            <person name="Becker A."/>
            <person name="Gohl D.M."/>
            <person name="Silverstein K.A.T."/>
            <person name="Koren S."/>
            <person name="Bechman K.B."/>
            <person name="Herman A."/>
            <person name="Abrahante J.E."/>
            <person name="Garbe J."/>
        </authorList>
    </citation>
    <scope>NUCLEOTIDE SEQUENCE</scope>
    <source>
        <strain evidence="8">Duluth1</strain>
        <tissue evidence="8">Whole animal</tissue>
    </source>
</reference>
<dbReference type="CDD" id="cd00057">
    <property type="entry name" value="FA58C"/>
    <property type="match status" value="1"/>
</dbReference>
<evidence type="ECO:0000256" key="1">
    <source>
        <dbReference type="ARBA" id="ARBA00004613"/>
    </source>
</evidence>
<evidence type="ECO:0000259" key="7">
    <source>
        <dbReference type="PROSITE" id="PS50022"/>
    </source>
</evidence>
<dbReference type="Proteomes" id="UP000828390">
    <property type="component" value="Unassembled WGS sequence"/>
</dbReference>
<comment type="caution">
    <text evidence="8">The sequence shown here is derived from an EMBL/GenBank/DDBJ whole genome shotgun (WGS) entry which is preliminary data.</text>
</comment>
<evidence type="ECO:0000313" key="9">
    <source>
        <dbReference type="Proteomes" id="UP000828390"/>
    </source>
</evidence>
<dbReference type="InterPro" id="IPR025155">
    <property type="entry name" value="WxxW_domain"/>
</dbReference>
<dbReference type="InterPro" id="IPR008979">
    <property type="entry name" value="Galactose-bd-like_sf"/>
</dbReference>
<sequence>MTTSMPYTCTPGWSEFMSIDTPSVLHTWEGQGLGDIEPLSELRKYYNFCANPSGIQCRVRDTRVSYIISPDFDTECSLEKGFVCLNSVQEPIGCLDYESPPGGSGGSPTLSPPVGPHGTPSAYPPGYTGITATPSPLGGSGRSPTLSPPIGPHGTPTAYPPGYNGITATQSPPGGYTGKTATQSQPGGSGRSPTLSPPVGTYDNPTAYPSGYTSKTPIPCTSQWSSWINKDKPDTGDGDREVGYHGNGIVIIKSYNDSLVFGNPLSVTDTQLSSSAAWDEFSTAFQGLRNLSADVTLTGGWAAGTRDFNPYIQMNLLAPYDVTGVTILGRADGQEWPLAYTFLFSTDGVHFSPLLDTRDGGESMSFDGNTNRYTPVTRNFTAVTARWIRIYPVASMGHIALGVDVLDCHGNTVISTTQETRDVQSQNSTWTISNLQCGLATSGVSVLALMSLIMMIALCKKYRKNKVGAQNGTGVLL</sequence>
<accession>A0A9D4CCF0</accession>
<dbReference type="GO" id="GO:0005576">
    <property type="term" value="C:extracellular region"/>
    <property type="evidence" value="ECO:0007669"/>
    <property type="project" value="UniProtKB-SubCell"/>
</dbReference>
<evidence type="ECO:0000313" key="8">
    <source>
        <dbReference type="EMBL" id="KAH3721616.1"/>
    </source>
</evidence>
<gene>
    <name evidence="8" type="ORF">DPMN_064549</name>
</gene>
<feature type="region of interest" description="Disordered" evidence="5">
    <location>
        <begin position="97"/>
        <end position="199"/>
    </location>
</feature>
<feature type="domain" description="F5/8 type C" evidence="7">
    <location>
        <begin position="254"/>
        <end position="408"/>
    </location>
</feature>
<dbReference type="PANTHER" id="PTHR24543:SF325">
    <property type="entry name" value="F5_8 TYPE C DOMAIN-CONTAINING PROTEIN"/>
    <property type="match status" value="1"/>
</dbReference>
<dbReference type="AlphaFoldDB" id="A0A9D4CCF0"/>
<evidence type="ECO:0000256" key="6">
    <source>
        <dbReference type="SAM" id="Phobius"/>
    </source>
</evidence>
<keyword evidence="6" id="KW-0472">Membrane</keyword>
<comment type="subcellular location">
    <subcellularLocation>
        <location evidence="1">Secreted</location>
    </subcellularLocation>
</comment>
<feature type="transmembrane region" description="Helical" evidence="6">
    <location>
        <begin position="438"/>
        <end position="458"/>
    </location>
</feature>
<dbReference type="PANTHER" id="PTHR24543">
    <property type="entry name" value="MULTICOPPER OXIDASE-RELATED"/>
    <property type="match status" value="1"/>
</dbReference>